<name>A0AAD4D3I7_9FUNG</name>
<evidence type="ECO:0000313" key="3">
    <source>
        <dbReference type="Proteomes" id="UP001194580"/>
    </source>
</evidence>
<organism evidence="2 3">
    <name type="scientific">Linnemannia exigua</name>
    <dbReference type="NCBI Taxonomy" id="604196"/>
    <lineage>
        <taxon>Eukaryota</taxon>
        <taxon>Fungi</taxon>
        <taxon>Fungi incertae sedis</taxon>
        <taxon>Mucoromycota</taxon>
        <taxon>Mortierellomycotina</taxon>
        <taxon>Mortierellomycetes</taxon>
        <taxon>Mortierellales</taxon>
        <taxon>Mortierellaceae</taxon>
        <taxon>Linnemannia</taxon>
    </lineage>
</organism>
<dbReference type="EMBL" id="JAAAIL010001953">
    <property type="protein sequence ID" value="KAG0262585.1"/>
    <property type="molecule type" value="Genomic_DNA"/>
</dbReference>
<reference evidence="2" key="1">
    <citation type="journal article" date="2020" name="Fungal Divers.">
        <title>Resolving the Mortierellaceae phylogeny through synthesis of multi-gene phylogenetics and phylogenomics.</title>
        <authorList>
            <person name="Vandepol N."/>
            <person name="Liber J."/>
            <person name="Desiro A."/>
            <person name="Na H."/>
            <person name="Kennedy M."/>
            <person name="Barry K."/>
            <person name="Grigoriev I.V."/>
            <person name="Miller A.N."/>
            <person name="O'Donnell K."/>
            <person name="Stajich J.E."/>
            <person name="Bonito G."/>
        </authorList>
    </citation>
    <scope>NUCLEOTIDE SEQUENCE</scope>
    <source>
        <strain evidence="2">NRRL 28262</strain>
    </source>
</reference>
<sequence>PTHSQTAHHYASPPVQPIIFAPPQQHSIPQGHQQHPPHQTTYAPAIPYGTAGRPVPAAQTQQYPQRPAVQQQQQQPVSAAAGPPMLHPVRPTVVAAAAAVARVCCITFNEHNKIRLMGANPETISSLRHAIAACGVGLTEDAPIRNDGHEYRLTTRPWHTKEADSIPPQLLLLAILKAMAHCRWNVVQAAHVSKMDSDKDFVMFESIEPGLGAVEIAEVDMFVMSLMGKDKIRVIGAGPSLPAIVGTIKQAFATHWKHSVKKETTQEKYHEFHMGGDPWAPSKSDEAMAKICMAQLLANIGSLGFKLYVSLDIHRGSKDSENECLVFRRVGRVWR</sequence>
<comment type="caution">
    <text evidence="2">The sequence shown here is derived from an EMBL/GenBank/DDBJ whole genome shotgun (WGS) entry which is preliminary data.</text>
</comment>
<keyword evidence="3" id="KW-1185">Reference proteome</keyword>
<evidence type="ECO:0000313" key="2">
    <source>
        <dbReference type="EMBL" id="KAG0262585.1"/>
    </source>
</evidence>
<dbReference type="PANTHER" id="PTHR38696:SF1">
    <property type="entry name" value="MEDIATOR OF RNA POLYMERASE II TRANSCRIPTION SUBUNIT 13"/>
    <property type="match status" value="1"/>
</dbReference>
<gene>
    <name evidence="2" type="ORF">BGZ95_003995</name>
</gene>
<proteinExistence type="predicted"/>
<feature type="compositionally biased region" description="Low complexity" evidence="1">
    <location>
        <begin position="59"/>
        <end position="80"/>
    </location>
</feature>
<feature type="non-terminal residue" evidence="2">
    <location>
        <position position="335"/>
    </location>
</feature>
<feature type="compositionally biased region" description="Low complexity" evidence="1">
    <location>
        <begin position="22"/>
        <end position="39"/>
    </location>
</feature>
<feature type="region of interest" description="Disordered" evidence="1">
    <location>
        <begin position="1"/>
        <end position="80"/>
    </location>
</feature>
<accession>A0AAD4D3I7</accession>
<protein>
    <submittedName>
        <fullName evidence="2">Uncharacterized protein</fullName>
    </submittedName>
</protein>
<evidence type="ECO:0000256" key="1">
    <source>
        <dbReference type="SAM" id="MobiDB-lite"/>
    </source>
</evidence>
<dbReference type="AlphaFoldDB" id="A0AAD4D3I7"/>
<dbReference type="PANTHER" id="PTHR38696">
    <property type="entry name" value="MEDIATOR OF RNA POLYMERASE II TRANSCRIPTION SUBUNIT 13"/>
    <property type="match status" value="1"/>
</dbReference>
<dbReference type="Proteomes" id="UP001194580">
    <property type="component" value="Unassembled WGS sequence"/>
</dbReference>